<dbReference type="Gene3D" id="1.10.3720.10">
    <property type="entry name" value="MetI-like"/>
    <property type="match status" value="1"/>
</dbReference>
<dbReference type="PANTHER" id="PTHR30151">
    <property type="entry name" value="ALKANE SULFONATE ABC TRANSPORTER-RELATED, MEMBRANE SUBUNIT"/>
    <property type="match status" value="1"/>
</dbReference>
<comment type="subcellular location">
    <subcellularLocation>
        <location evidence="1 7">Cell membrane</location>
        <topology evidence="1 7">Multi-pass membrane protein</topology>
    </subcellularLocation>
</comment>
<evidence type="ECO:0000256" key="3">
    <source>
        <dbReference type="ARBA" id="ARBA00022475"/>
    </source>
</evidence>
<dbReference type="InterPro" id="IPR035906">
    <property type="entry name" value="MetI-like_sf"/>
</dbReference>
<organism evidence="9">
    <name type="scientific">Variovorax paradoxus</name>
    <dbReference type="NCBI Taxonomy" id="34073"/>
    <lineage>
        <taxon>Bacteria</taxon>
        <taxon>Pseudomonadati</taxon>
        <taxon>Pseudomonadota</taxon>
        <taxon>Betaproteobacteria</taxon>
        <taxon>Burkholderiales</taxon>
        <taxon>Comamonadaceae</taxon>
        <taxon>Variovorax</taxon>
    </lineage>
</organism>
<accession>A0A679JFQ0</accession>
<dbReference type="GO" id="GO:0005886">
    <property type="term" value="C:plasma membrane"/>
    <property type="evidence" value="ECO:0007669"/>
    <property type="project" value="UniProtKB-SubCell"/>
</dbReference>
<sequence length="275" mass="29785">MSAVLEAPKARHPARLPGFARGALRWAERGIGIVLFLLLWEALPRLGIVSDAYLSPPSAVLAAIGQLVDNNQLWKHVAASLQRSLWGLVLASAAGVVLGLLIGGFRRLAAIVDPVLQLFRQTSAFALFPVFILFLGIGELSKVAIIFWASFWPVLLSTVSGVKQVDRLLVNSALSMGASRRFVFFKVVLPASLPSIFTGVRLAGAYSITALVAAEMIGAHSGLGFLTLNSQETFQIPTMYAGILMLAVLGLLLNYLLALLERRLLRWRRGLSLDE</sequence>
<comment type="similarity">
    <text evidence="7">Belongs to the binding-protein-dependent transport system permease family.</text>
</comment>
<evidence type="ECO:0000256" key="5">
    <source>
        <dbReference type="ARBA" id="ARBA00022989"/>
    </source>
</evidence>
<keyword evidence="5 7" id="KW-1133">Transmembrane helix</keyword>
<gene>
    <name evidence="9" type="primary">ssuC_19</name>
    <name evidence="9" type="ORF">VVAX_06640</name>
</gene>
<protein>
    <submittedName>
        <fullName evidence="9">Aliphatic sulfonates transport permease protein SsuC</fullName>
    </submittedName>
</protein>
<evidence type="ECO:0000256" key="7">
    <source>
        <dbReference type="RuleBase" id="RU363032"/>
    </source>
</evidence>
<evidence type="ECO:0000256" key="6">
    <source>
        <dbReference type="ARBA" id="ARBA00023136"/>
    </source>
</evidence>
<dbReference type="FunFam" id="1.10.3720.10:FF:000003">
    <property type="entry name" value="Aliphatic sulfonate ABC transporter permease"/>
    <property type="match status" value="1"/>
</dbReference>
<dbReference type="PROSITE" id="PS50928">
    <property type="entry name" value="ABC_TM1"/>
    <property type="match status" value="1"/>
</dbReference>
<evidence type="ECO:0000256" key="1">
    <source>
        <dbReference type="ARBA" id="ARBA00004651"/>
    </source>
</evidence>
<feature type="transmembrane region" description="Helical" evidence="7">
    <location>
        <begin position="30"/>
        <end position="48"/>
    </location>
</feature>
<keyword evidence="4 7" id="KW-0812">Transmembrane</keyword>
<dbReference type="SUPFAM" id="SSF161098">
    <property type="entry name" value="MetI-like"/>
    <property type="match status" value="1"/>
</dbReference>
<dbReference type="InterPro" id="IPR000515">
    <property type="entry name" value="MetI-like"/>
</dbReference>
<dbReference type="EMBL" id="LR743508">
    <property type="protein sequence ID" value="CAA2110396.1"/>
    <property type="molecule type" value="Genomic_DNA"/>
</dbReference>
<feature type="transmembrane region" description="Helical" evidence="7">
    <location>
        <begin position="239"/>
        <end position="260"/>
    </location>
</feature>
<dbReference type="Pfam" id="PF00528">
    <property type="entry name" value="BPD_transp_1"/>
    <property type="match status" value="1"/>
</dbReference>
<dbReference type="RefSeq" id="WP_339094873.1">
    <property type="nucleotide sequence ID" value="NZ_LR743508.1"/>
</dbReference>
<evidence type="ECO:0000256" key="2">
    <source>
        <dbReference type="ARBA" id="ARBA00022448"/>
    </source>
</evidence>
<name>A0A679JFQ0_VARPD</name>
<feature type="transmembrane region" description="Helical" evidence="7">
    <location>
        <begin position="183"/>
        <end position="203"/>
    </location>
</feature>
<dbReference type="GO" id="GO:0042918">
    <property type="term" value="P:alkanesulfonate transmembrane transport"/>
    <property type="evidence" value="ECO:0007669"/>
    <property type="project" value="UniProtKB-ARBA"/>
</dbReference>
<dbReference type="CDD" id="cd06261">
    <property type="entry name" value="TM_PBP2"/>
    <property type="match status" value="1"/>
</dbReference>
<keyword evidence="6 7" id="KW-0472">Membrane</keyword>
<dbReference type="AlphaFoldDB" id="A0A679JFQ0"/>
<evidence type="ECO:0000259" key="8">
    <source>
        <dbReference type="PROSITE" id="PS50928"/>
    </source>
</evidence>
<keyword evidence="3" id="KW-1003">Cell membrane</keyword>
<proteinExistence type="inferred from homology"/>
<feature type="domain" description="ABC transmembrane type-1" evidence="8">
    <location>
        <begin position="77"/>
        <end position="257"/>
    </location>
</feature>
<feature type="transmembrane region" description="Helical" evidence="7">
    <location>
        <begin position="85"/>
        <end position="106"/>
    </location>
</feature>
<evidence type="ECO:0000256" key="4">
    <source>
        <dbReference type="ARBA" id="ARBA00022692"/>
    </source>
</evidence>
<feature type="transmembrane region" description="Helical" evidence="7">
    <location>
        <begin position="118"/>
        <end position="137"/>
    </location>
</feature>
<reference evidence="9" key="1">
    <citation type="submission" date="2019-12" db="EMBL/GenBank/DDBJ databases">
        <authorList>
            <person name="Cremers G."/>
        </authorList>
    </citation>
    <scope>NUCLEOTIDE SEQUENCE</scope>
    <source>
        <strain evidence="9">Vvax</strain>
    </source>
</reference>
<evidence type="ECO:0000313" key="9">
    <source>
        <dbReference type="EMBL" id="CAA2110396.1"/>
    </source>
</evidence>
<keyword evidence="2 7" id="KW-0813">Transport</keyword>
<dbReference type="PANTHER" id="PTHR30151:SF0">
    <property type="entry name" value="ABC TRANSPORTER PERMEASE PROTEIN MJ0413-RELATED"/>
    <property type="match status" value="1"/>
</dbReference>